<feature type="region of interest" description="Disordered" evidence="2">
    <location>
        <begin position="1"/>
        <end position="34"/>
    </location>
</feature>
<keyword evidence="4" id="KW-1185">Reference proteome</keyword>
<evidence type="ECO:0000313" key="3">
    <source>
        <dbReference type="EMBL" id="PFH36843.1"/>
    </source>
</evidence>
<dbReference type="STRING" id="94643.A0A2A9MM49"/>
<dbReference type="KEGG" id="bbes:BESB_050350"/>
<dbReference type="GeneID" id="40309965"/>
<dbReference type="AlphaFoldDB" id="A0A2A9MM49"/>
<evidence type="ECO:0000256" key="1">
    <source>
        <dbReference type="SAM" id="Coils"/>
    </source>
</evidence>
<feature type="compositionally biased region" description="Basic and acidic residues" evidence="2">
    <location>
        <begin position="1018"/>
        <end position="1040"/>
    </location>
</feature>
<protein>
    <submittedName>
        <fullName evidence="3">Uncharacterized protein</fullName>
    </submittedName>
</protein>
<feature type="coiled-coil region" evidence="1">
    <location>
        <begin position="271"/>
        <end position="392"/>
    </location>
</feature>
<feature type="coiled-coil region" evidence="1">
    <location>
        <begin position="606"/>
        <end position="699"/>
    </location>
</feature>
<feature type="compositionally biased region" description="Basic and acidic residues" evidence="2">
    <location>
        <begin position="903"/>
        <end position="916"/>
    </location>
</feature>
<dbReference type="GO" id="GO:0060271">
    <property type="term" value="P:cilium assembly"/>
    <property type="evidence" value="ECO:0007669"/>
    <property type="project" value="TreeGrafter"/>
</dbReference>
<feature type="compositionally biased region" description="Polar residues" evidence="2">
    <location>
        <begin position="919"/>
        <end position="935"/>
    </location>
</feature>
<name>A0A2A9MM49_BESBE</name>
<feature type="coiled-coil region" evidence="1">
    <location>
        <begin position="431"/>
        <end position="479"/>
    </location>
</feature>
<feature type="coiled-coil region" evidence="1">
    <location>
        <begin position="182"/>
        <end position="209"/>
    </location>
</feature>
<dbReference type="GO" id="GO:0005815">
    <property type="term" value="C:microtubule organizing center"/>
    <property type="evidence" value="ECO:0007669"/>
    <property type="project" value="TreeGrafter"/>
</dbReference>
<feature type="region of interest" description="Disordered" evidence="2">
    <location>
        <begin position="900"/>
        <end position="1040"/>
    </location>
</feature>
<organism evidence="3 4">
    <name type="scientific">Besnoitia besnoiti</name>
    <name type="common">Apicomplexan protozoan</name>
    <dbReference type="NCBI Taxonomy" id="94643"/>
    <lineage>
        <taxon>Eukaryota</taxon>
        <taxon>Sar</taxon>
        <taxon>Alveolata</taxon>
        <taxon>Apicomplexa</taxon>
        <taxon>Conoidasida</taxon>
        <taxon>Coccidia</taxon>
        <taxon>Eucoccidiorida</taxon>
        <taxon>Eimeriorina</taxon>
        <taxon>Sarcocystidae</taxon>
        <taxon>Besnoitia</taxon>
    </lineage>
</organism>
<dbReference type="RefSeq" id="XP_029220852.1">
    <property type="nucleotide sequence ID" value="XM_029363486.1"/>
</dbReference>
<reference evidence="3 4" key="1">
    <citation type="submission" date="2017-09" db="EMBL/GenBank/DDBJ databases">
        <title>Genome sequencing of Besnoitia besnoiti strain Bb-Ger1.</title>
        <authorList>
            <person name="Schares G."/>
            <person name="Venepally P."/>
            <person name="Lorenzi H.A."/>
        </authorList>
    </citation>
    <scope>NUCLEOTIDE SEQUENCE [LARGE SCALE GENOMIC DNA]</scope>
    <source>
        <strain evidence="3 4">Bb-Ger1</strain>
    </source>
</reference>
<evidence type="ECO:0000256" key="2">
    <source>
        <dbReference type="SAM" id="MobiDB-lite"/>
    </source>
</evidence>
<dbReference type="OrthoDB" id="433566at2759"/>
<dbReference type="Proteomes" id="UP000224006">
    <property type="component" value="Chromosome III"/>
</dbReference>
<sequence length="1040" mass="115609">MATLHSRALGLSPERSSAAAEDPSGTHSSHSRSDQDLCEALCLLKGDERSESRHGAAGAKTLEDVFSLGAESDQSPDIGKDLEEQISAVLRESTTLVPFPASASTTGMGLSSASKPVFVHQASHASTAATAVTDGEASLSWCTAPAFTRQAALASFGGSLEVLPHLTITVALLISLQRARFEAKLREQALSHEAELAKHQEDKESVEATKSFFNSVRRELRDLHISEEAYTRLKQQREDKLSLHEYVVMKESLEAEKKDNELATQELKWRLSRLQADLQRQHTQLESQAQKARGFDEVHAQRNLLQEEAATLKQTNASQAEQLKILSTEKLALSQQLDSLDTEKRLLEQDKEHLEKRVETLESELRKQTAAVEDLTARLAAAKDKKRFLVQKLELEKHVNDKGLKTQADVEIQRIEGKARPELQEVRERLTEVHEKEVSLLKDRVEAANRRVEHLEQRCEAAEASYQEALIEHQNVQCQLRGEILELSAEVKMRAFENERLSLTCADTGRTKAKVALENEMMQKKLDVLREELTELQRRSAEDSARDHAELALLRERVASYEGVESEVDAALNFLTADGCDAGEREAREGNRAEAGARASPAWRRLQESLLLARKLRARNAELREAQGELRETQKRLAHLEREAFILRQAVDCQHKPQAWLQGRLRDKEIELLAAREALAEAKEALAHHQKLLEQSLVEKGQLTRELKDILDNRSLLVALKDALLEKRNRNLRREVREAHDARGSRRGLSPERCRSASGVERLYGERGRSVRGKRRALSPLLRARRQFSGKSHAVPTALLREAFFRGKMADGQAECLHGAFGSDRMRLSRRDSREGARASRGVTIFSPSAVLKAVKRERQTSLLPPTGNPLPIIIGGSEAPQGDELSLAAFALRPSKAANGAEKVEQLGRSRERGAHTTVMSSSDEAQRNASVSSAKERRKSTSLSGPRGVHTPEAASISSLALGKRSASRKRDPSVEGPKHLGHASQAFSAAWKTYGSSESLPQRAHSPLKRSQSLSDKENARVGIRVSRENPKESQTS</sequence>
<dbReference type="PANTHER" id="PTHR18950">
    <property type="entry name" value="PROGESTERONE-INDUCED BLOCKING FACTOR 1"/>
    <property type="match status" value="1"/>
</dbReference>
<feature type="compositionally biased region" description="Basic and acidic residues" evidence="2">
    <location>
        <begin position="971"/>
        <end position="981"/>
    </location>
</feature>
<dbReference type="InterPro" id="IPR026205">
    <property type="entry name" value="PIBF1"/>
</dbReference>
<proteinExistence type="predicted"/>
<feature type="coiled-coil region" evidence="1">
    <location>
        <begin position="512"/>
        <end position="546"/>
    </location>
</feature>
<keyword evidence="1" id="KW-0175">Coiled coil</keyword>
<comment type="caution">
    <text evidence="3">The sequence shown here is derived from an EMBL/GenBank/DDBJ whole genome shotgun (WGS) entry which is preliminary data.</text>
</comment>
<accession>A0A2A9MM49</accession>
<gene>
    <name evidence="3" type="ORF">BESB_050350</name>
</gene>
<evidence type="ECO:0000313" key="4">
    <source>
        <dbReference type="Proteomes" id="UP000224006"/>
    </source>
</evidence>
<dbReference type="PANTHER" id="PTHR18950:SF0">
    <property type="entry name" value="PROGESTERONE IMMUNOMODULATORY BINDING FACTOR 1"/>
    <property type="match status" value="1"/>
</dbReference>
<dbReference type="VEuPathDB" id="ToxoDB:BESB_050350"/>
<dbReference type="EMBL" id="NWUJ01000003">
    <property type="protein sequence ID" value="PFH36843.1"/>
    <property type="molecule type" value="Genomic_DNA"/>
</dbReference>